<accession>A0A2H3CHA6</accession>
<evidence type="ECO:0000313" key="2">
    <source>
        <dbReference type="Proteomes" id="UP000217790"/>
    </source>
</evidence>
<dbReference type="Proteomes" id="UP000217790">
    <property type="component" value="Unassembled WGS sequence"/>
</dbReference>
<evidence type="ECO:0000313" key="1">
    <source>
        <dbReference type="EMBL" id="PBK82425.1"/>
    </source>
</evidence>
<dbReference type="InParanoid" id="A0A2H3CHA6"/>
<reference evidence="2" key="1">
    <citation type="journal article" date="2017" name="Nat. Ecol. Evol.">
        <title>Genome expansion and lineage-specific genetic innovations in the forest pathogenic fungi Armillaria.</title>
        <authorList>
            <person name="Sipos G."/>
            <person name="Prasanna A.N."/>
            <person name="Walter M.C."/>
            <person name="O'Connor E."/>
            <person name="Balint B."/>
            <person name="Krizsan K."/>
            <person name="Kiss B."/>
            <person name="Hess J."/>
            <person name="Varga T."/>
            <person name="Slot J."/>
            <person name="Riley R."/>
            <person name="Boka B."/>
            <person name="Rigling D."/>
            <person name="Barry K."/>
            <person name="Lee J."/>
            <person name="Mihaltcheva S."/>
            <person name="LaButti K."/>
            <person name="Lipzen A."/>
            <person name="Waldron R."/>
            <person name="Moloney N.M."/>
            <person name="Sperisen C."/>
            <person name="Kredics L."/>
            <person name="Vagvoelgyi C."/>
            <person name="Patrignani A."/>
            <person name="Fitzpatrick D."/>
            <person name="Nagy I."/>
            <person name="Doyle S."/>
            <person name="Anderson J.B."/>
            <person name="Grigoriev I.V."/>
            <person name="Gueldener U."/>
            <person name="Muensterkoetter M."/>
            <person name="Nagy L.G."/>
        </authorList>
    </citation>
    <scope>NUCLEOTIDE SEQUENCE [LARGE SCALE GENOMIC DNA]</scope>
    <source>
        <strain evidence="2">Ar21-2</strain>
    </source>
</reference>
<sequence length="235" mass="26277">MEILTLAGRSGFRTTFTSNRRSVLSSAYFSFLEDVVRSESADLNVTVQGEFGAATLVLPFEIQPVDDCDAMIGMDLAAAYNDLFRPVTGSAQSFLRETPEVPVLRRSARVVSSACQTFRSDVERCDMSDTRPFLAQGRRVISSVAVRSSSVSNDNVDSAARDQTRWLDDYLLSTSWRGPAHPRGSGSTVRHPERFAVNSPFYKNRVHTEELLTNRRRSAPQGLDLEIFELESWEI</sequence>
<dbReference type="AlphaFoldDB" id="A0A2H3CHA6"/>
<protein>
    <submittedName>
        <fullName evidence="1">Uncharacterized protein</fullName>
    </submittedName>
</protein>
<proteinExistence type="predicted"/>
<name>A0A2H3CHA6_ARMGA</name>
<keyword evidence="2" id="KW-1185">Reference proteome</keyword>
<organism evidence="1 2">
    <name type="scientific">Armillaria gallica</name>
    <name type="common">Bulbous honey fungus</name>
    <name type="synonym">Armillaria bulbosa</name>
    <dbReference type="NCBI Taxonomy" id="47427"/>
    <lineage>
        <taxon>Eukaryota</taxon>
        <taxon>Fungi</taxon>
        <taxon>Dikarya</taxon>
        <taxon>Basidiomycota</taxon>
        <taxon>Agaricomycotina</taxon>
        <taxon>Agaricomycetes</taxon>
        <taxon>Agaricomycetidae</taxon>
        <taxon>Agaricales</taxon>
        <taxon>Marasmiineae</taxon>
        <taxon>Physalacriaceae</taxon>
        <taxon>Armillaria</taxon>
    </lineage>
</organism>
<gene>
    <name evidence="1" type="ORF">ARMGADRAFT_1090284</name>
</gene>
<dbReference type="EMBL" id="KZ293717">
    <property type="protein sequence ID" value="PBK82425.1"/>
    <property type="molecule type" value="Genomic_DNA"/>
</dbReference>